<comment type="caution">
    <text evidence="1">The sequence shown here is derived from an EMBL/GenBank/DDBJ whole genome shotgun (WGS) entry which is preliminary data.</text>
</comment>
<dbReference type="PANTHER" id="PTHR11439:SF467">
    <property type="entry name" value="INTEGRASE CATALYTIC DOMAIN-CONTAINING PROTEIN"/>
    <property type="match status" value="1"/>
</dbReference>
<evidence type="ECO:0000313" key="1">
    <source>
        <dbReference type="EMBL" id="RDY03390.1"/>
    </source>
</evidence>
<dbReference type="OrthoDB" id="418757at2759"/>
<organism evidence="1 2">
    <name type="scientific">Mucuna pruriens</name>
    <name type="common">Velvet bean</name>
    <name type="synonym">Dolichos pruriens</name>
    <dbReference type="NCBI Taxonomy" id="157652"/>
    <lineage>
        <taxon>Eukaryota</taxon>
        <taxon>Viridiplantae</taxon>
        <taxon>Streptophyta</taxon>
        <taxon>Embryophyta</taxon>
        <taxon>Tracheophyta</taxon>
        <taxon>Spermatophyta</taxon>
        <taxon>Magnoliopsida</taxon>
        <taxon>eudicotyledons</taxon>
        <taxon>Gunneridae</taxon>
        <taxon>Pentapetalae</taxon>
        <taxon>rosids</taxon>
        <taxon>fabids</taxon>
        <taxon>Fabales</taxon>
        <taxon>Fabaceae</taxon>
        <taxon>Papilionoideae</taxon>
        <taxon>50 kb inversion clade</taxon>
        <taxon>NPAAA clade</taxon>
        <taxon>indigoferoid/millettioid clade</taxon>
        <taxon>Phaseoleae</taxon>
        <taxon>Mucuna</taxon>
    </lineage>
</organism>
<keyword evidence="2" id="KW-1185">Reference proteome</keyword>
<dbReference type="STRING" id="157652.A0A371HKW1"/>
<reference evidence="1" key="1">
    <citation type="submission" date="2018-05" db="EMBL/GenBank/DDBJ databases">
        <title>Draft genome of Mucuna pruriens seed.</title>
        <authorList>
            <person name="Nnadi N.E."/>
            <person name="Vos R."/>
            <person name="Hasami M.H."/>
            <person name="Devisetty U.K."/>
            <person name="Aguiy J.C."/>
        </authorList>
    </citation>
    <scope>NUCLEOTIDE SEQUENCE [LARGE SCALE GENOMIC DNA]</scope>
    <source>
        <strain evidence="1">JCA_2017</strain>
    </source>
</reference>
<dbReference type="AlphaFoldDB" id="A0A371HKW1"/>
<evidence type="ECO:0000313" key="2">
    <source>
        <dbReference type="Proteomes" id="UP000257109"/>
    </source>
</evidence>
<protein>
    <recommendedName>
        <fullName evidence="3">Copia protein</fullName>
    </recommendedName>
</protein>
<sequence length="169" mass="19892">MQKIPYASTMGSQYMLKYLSDPRMQHWKIFKRMMRYSKRIKAYMLTYQKFEGLEIIKYFDSDFAGCQDSKRFTSRYIYMLAGGAISCMLVKQTLITSSTITIEPLKIYCDYNSIVLYSNNNRSSIKSKFIDTKFLKEFKINIFIKYIGISFMLANSLTKGQILKGHDNR</sequence>
<name>A0A371HKW1_MUCPR</name>
<dbReference type="Proteomes" id="UP000257109">
    <property type="component" value="Unassembled WGS sequence"/>
</dbReference>
<proteinExistence type="predicted"/>
<feature type="non-terminal residue" evidence="1">
    <location>
        <position position="1"/>
    </location>
</feature>
<dbReference type="PANTHER" id="PTHR11439">
    <property type="entry name" value="GAG-POL-RELATED RETROTRANSPOSON"/>
    <property type="match status" value="1"/>
</dbReference>
<dbReference type="CDD" id="cd09272">
    <property type="entry name" value="RNase_HI_RT_Ty1"/>
    <property type="match status" value="1"/>
</dbReference>
<gene>
    <name evidence="1" type="ORF">CR513_13027</name>
</gene>
<dbReference type="EMBL" id="QJKJ01002310">
    <property type="protein sequence ID" value="RDY03390.1"/>
    <property type="molecule type" value="Genomic_DNA"/>
</dbReference>
<accession>A0A371HKW1</accession>
<evidence type="ECO:0008006" key="3">
    <source>
        <dbReference type="Google" id="ProtNLM"/>
    </source>
</evidence>